<sequence length="190" mass="21017">MLRNSKRIRSAKAANKINCDPTVQLSPNNVMPDKLAQPMGYDRPQALEFNISELVLERAPPPDQPRGVAAAEPAQDVLDYIETDNEYAPVDYMIATSKELDLSVAISYQETLGLVLESTPNIVHQIQQYYGVTYMRGSRQRSLSPIKLSLFAKTPPIPTTDFPLAPPPSPDRTQGALELMATQQLLPSKP</sequence>
<reference evidence="1" key="1">
    <citation type="submission" date="2019-05" db="EMBL/GenBank/DDBJ databases">
        <authorList>
            <person name="Piombo E."/>
        </authorList>
    </citation>
    <scope>NUCLEOTIDE SEQUENCE</scope>
    <source>
        <strain evidence="1">C2S</strain>
    </source>
</reference>
<name>A0A9Q9REE7_FUSFU</name>
<evidence type="ECO:0000313" key="2">
    <source>
        <dbReference type="Proteomes" id="UP000760494"/>
    </source>
</evidence>
<evidence type="ECO:0000313" key="1">
    <source>
        <dbReference type="EMBL" id="VTT62491.1"/>
    </source>
</evidence>
<proteinExistence type="predicted"/>
<protein>
    <submittedName>
        <fullName evidence="1">Uncharacterized protein</fullName>
    </submittedName>
</protein>
<dbReference type="EMBL" id="CABFJX010000079">
    <property type="protein sequence ID" value="VTT62491.1"/>
    <property type="molecule type" value="Genomic_DNA"/>
</dbReference>
<organism evidence="1 2">
    <name type="scientific">Fusarium fujikuroi</name>
    <name type="common">Bakanae and foot rot disease fungus</name>
    <name type="synonym">Gibberella fujikuroi</name>
    <dbReference type="NCBI Taxonomy" id="5127"/>
    <lineage>
        <taxon>Eukaryota</taxon>
        <taxon>Fungi</taxon>
        <taxon>Dikarya</taxon>
        <taxon>Ascomycota</taxon>
        <taxon>Pezizomycotina</taxon>
        <taxon>Sordariomycetes</taxon>
        <taxon>Hypocreomycetidae</taxon>
        <taxon>Hypocreales</taxon>
        <taxon>Nectriaceae</taxon>
        <taxon>Fusarium</taxon>
        <taxon>Fusarium fujikuroi species complex</taxon>
    </lineage>
</organism>
<dbReference type="Proteomes" id="UP000760494">
    <property type="component" value="Unassembled WGS sequence"/>
</dbReference>
<dbReference type="AlphaFoldDB" id="A0A9Q9REE7"/>
<gene>
    <name evidence="1" type="ORF">C2S_4921</name>
</gene>
<comment type="caution">
    <text evidence="1">The sequence shown here is derived from an EMBL/GenBank/DDBJ whole genome shotgun (WGS) entry which is preliminary data.</text>
</comment>
<accession>A0A9Q9REE7</accession>